<dbReference type="EMBL" id="JAQQXR010000016">
    <property type="protein sequence ID" value="MDC8760656.1"/>
    <property type="molecule type" value="Genomic_DNA"/>
</dbReference>
<dbReference type="Proteomes" id="UP001221208">
    <property type="component" value="Unassembled WGS sequence"/>
</dbReference>
<name>A0ABT5K788_9BURK</name>
<keyword evidence="3" id="KW-1185">Reference proteome</keyword>
<organism evidence="2 3">
    <name type="scientific">Janthinobacterium fluminis</name>
    <dbReference type="NCBI Taxonomy" id="2987524"/>
    <lineage>
        <taxon>Bacteria</taxon>
        <taxon>Pseudomonadati</taxon>
        <taxon>Pseudomonadota</taxon>
        <taxon>Betaproteobacteria</taxon>
        <taxon>Burkholderiales</taxon>
        <taxon>Oxalobacteraceae</taxon>
        <taxon>Janthinobacterium</taxon>
    </lineage>
</organism>
<evidence type="ECO:0000313" key="2">
    <source>
        <dbReference type="EMBL" id="MDC8760656.1"/>
    </source>
</evidence>
<proteinExistence type="predicted"/>
<gene>
    <name evidence="2" type="ORF">OIK44_24010</name>
</gene>
<evidence type="ECO:0000259" key="1">
    <source>
        <dbReference type="PROSITE" id="PS01124"/>
    </source>
</evidence>
<sequence>MSASIPALPSTRLIAPRLSLAACARAYLARSSMACAPLTPQQRLNRFPASPLCSISWMVAGEAEMVVPMPGAVVPVPAMLFGGPQSRPTVSYNPGPMHGFMLLLYPAALHKLTGLDISAWVDRFAPVEEALGPDWAAMARQALAAPDDAARVALIEAFLEPRWLAARAEDDGRGGIVGDWVKRLGVQVAAAGWGRGARNLERRVKAWAGQPMRTLRRMSRAEQSFLSWRAAKLEGRASWADIAARGGYADQAHLCRETKEITGLSPTELLRAGQEDESYWVYRIWS</sequence>
<comment type="caution">
    <text evidence="2">The sequence shown here is derived from an EMBL/GenBank/DDBJ whole genome shotgun (WGS) entry which is preliminary data.</text>
</comment>
<feature type="domain" description="HTH araC/xylS-type" evidence="1">
    <location>
        <begin position="170"/>
        <end position="272"/>
    </location>
</feature>
<reference evidence="2 3" key="1">
    <citation type="submission" date="2022-10" db="EMBL/GenBank/DDBJ databases">
        <title>Janthinobacterium sp. hw3 Genome sequencing.</title>
        <authorList>
            <person name="Park S."/>
        </authorList>
    </citation>
    <scope>NUCLEOTIDE SEQUENCE [LARGE SCALE GENOMIC DNA]</scope>
    <source>
        <strain evidence="3">hw3</strain>
    </source>
</reference>
<evidence type="ECO:0000313" key="3">
    <source>
        <dbReference type="Proteomes" id="UP001221208"/>
    </source>
</evidence>
<accession>A0ABT5K788</accession>
<protein>
    <submittedName>
        <fullName evidence="2">Helix-turn-helix domain-containing protein</fullName>
    </submittedName>
</protein>
<dbReference type="InterPro" id="IPR018060">
    <property type="entry name" value="HTH_AraC"/>
</dbReference>
<dbReference type="Gene3D" id="1.10.10.60">
    <property type="entry name" value="Homeodomain-like"/>
    <property type="match status" value="1"/>
</dbReference>
<dbReference type="PROSITE" id="PS01124">
    <property type="entry name" value="HTH_ARAC_FAMILY_2"/>
    <property type="match status" value="1"/>
</dbReference>
<dbReference type="RefSeq" id="WP_273674573.1">
    <property type="nucleotide sequence ID" value="NZ_JAQQXR010000016.1"/>
</dbReference>